<dbReference type="CDD" id="cd02440">
    <property type="entry name" value="AdoMet_MTases"/>
    <property type="match status" value="1"/>
</dbReference>
<dbReference type="Gene3D" id="3.40.50.150">
    <property type="entry name" value="Vaccinia Virus protein VP39"/>
    <property type="match status" value="1"/>
</dbReference>
<keyword evidence="1 4" id="KW-0489">Methyltransferase</keyword>
<protein>
    <submittedName>
        <fullName evidence="4">Class I SAM-dependent methyltransferase</fullName>
    </submittedName>
</protein>
<feature type="domain" description="Methyltransferase" evidence="3">
    <location>
        <begin position="54"/>
        <end position="155"/>
    </location>
</feature>
<proteinExistence type="predicted"/>
<reference evidence="4 5" key="1">
    <citation type="submission" date="2020-03" db="EMBL/GenBank/DDBJ databases">
        <title>Two novel Motilibacter sp.</title>
        <authorList>
            <person name="Liu S."/>
        </authorList>
    </citation>
    <scope>NUCLEOTIDE SEQUENCE [LARGE SCALE GENOMIC DNA]</scope>
    <source>
        <strain evidence="4 5">E257</strain>
    </source>
</reference>
<dbReference type="InterPro" id="IPR029063">
    <property type="entry name" value="SAM-dependent_MTases_sf"/>
</dbReference>
<dbReference type="PANTHER" id="PTHR43861:SF1">
    <property type="entry name" value="TRANS-ACONITATE 2-METHYLTRANSFERASE"/>
    <property type="match status" value="1"/>
</dbReference>
<dbReference type="Proteomes" id="UP000800981">
    <property type="component" value="Unassembled WGS sequence"/>
</dbReference>
<evidence type="ECO:0000313" key="5">
    <source>
        <dbReference type="Proteomes" id="UP000800981"/>
    </source>
</evidence>
<gene>
    <name evidence="4" type="ORF">G9H71_17340</name>
</gene>
<evidence type="ECO:0000259" key="3">
    <source>
        <dbReference type="Pfam" id="PF13649"/>
    </source>
</evidence>
<dbReference type="EMBL" id="JAANNP010000036">
    <property type="protein sequence ID" value="NHC15547.1"/>
    <property type="molecule type" value="Genomic_DNA"/>
</dbReference>
<evidence type="ECO:0000256" key="1">
    <source>
        <dbReference type="ARBA" id="ARBA00022603"/>
    </source>
</evidence>
<evidence type="ECO:0000313" key="4">
    <source>
        <dbReference type="EMBL" id="NHC15547.1"/>
    </source>
</evidence>
<accession>A0ABX0GXJ5</accession>
<sequence length="270" mass="28974">MSGATAVQATTAGWAGELLRSWDEQQQGFLPRREQRFAVMADVVERLAGPRARVLDLGAGPGSTSDRLLRALPGATCVAVDADPVLLAIGTEAYTPEWGDRLRFVDADLRDPEWVQALPTHEFDAVVSTTALHWLDAGSLHAVYAAVHGLLRPGGVVLNGDGMPYSPDAPTAGRLAQQAYDAEHAAAFVPGGAGDWEGWWEQALARPELADAGRARDARRAAAQARYPVRPEGATSYALHRAALLDAGFVEVDTVWQWYSDRVLLAVKAS</sequence>
<dbReference type="Pfam" id="PF13649">
    <property type="entry name" value="Methyltransf_25"/>
    <property type="match status" value="1"/>
</dbReference>
<keyword evidence="2" id="KW-0808">Transferase</keyword>
<dbReference type="SUPFAM" id="SSF53335">
    <property type="entry name" value="S-adenosyl-L-methionine-dependent methyltransferases"/>
    <property type="match status" value="1"/>
</dbReference>
<dbReference type="RefSeq" id="WP_166284048.1">
    <property type="nucleotide sequence ID" value="NZ_JAANNP010000036.1"/>
</dbReference>
<dbReference type="GO" id="GO:0008168">
    <property type="term" value="F:methyltransferase activity"/>
    <property type="evidence" value="ECO:0007669"/>
    <property type="project" value="UniProtKB-KW"/>
</dbReference>
<dbReference type="PANTHER" id="PTHR43861">
    <property type="entry name" value="TRANS-ACONITATE 2-METHYLTRANSFERASE-RELATED"/>
    <property type="match status" value="1"/>
</dbReference>
<evidence type="ECO:0000256" key="2">
    <source>
        <dbReference type="ARBA" id="ARBA00022679"/>
    </source>
</evidence>
<comment type="caution">
    <text evidence="4">The sequence shown here is derived from an EMBL/GenBank/DDBJ whole genome shotgun (WGS) entry which is preliminary data.</text>
</comment>
<dbReference type="InterPro" id="IPR041698">
    <property type="entry name" value="Methyltransf_25"/>
</dbReference>
<keyword evidence="5" id="KW-1185">Reference proteome</keyword>
<dbReference type="GO" id="GO:0032259">
    <property type="term" value="P:methylation"/>
    <property type="evidence" value="ECO:0007669"/>
    <property type="project" value="UniProtKB-KW"/>
</dbReference>
<organism evidence="4 5">
    <name type="scientific">Motilibacter deserti</name>
    <dbReference type="NCBI Taxonomy" id="2714956"/>
    <lineage>
        <taxon>Bacteria</taxon>
        <taxon>Bacillati</taxon>
        <taxon>Actinomycetota</taxon>
        <taxon>Actinomycetes</taxon>
        <taxon>Motilibacterales</taxon>
        <taxon>Motilibacteraceae</taxon>
        <taxon>Motilibacter</taxon>
    </lineage>
</organism>
<name>A0ABX0GXJ5_9ACTN</name>